<dbReference type="InterPro" id="IPR036097">
    <property type="entry name" value="HisK_dim/P_sf"/>
</dbReference>
<gene>
    <name evidence="11" type="ORF">DA73_0400026895</name>
</gene>
<comment type="caution">
    <text evidence="11">The sequence shown here is derived from an EMBL/GenBank/DDBJ whole genome shotgun (WGS) entry which is preliminary data.</text>
</comment>
<evidence type="ECO:0000313" key="11">
    <source>
        <dbReference type="EMBL" id="KAF3888705.1"/>
    </source>
</evidence>
<keyword evidence="4" id="KW-0808">Transferase</keyword>
<dbReference type="Proteomes" id="UP000029738">
    <property type="component" value="Unassembled WGS sequence"/>
</dbReference>
<dbReference type="CDD" id="cd00075">
    <property type="entry name" value="HATPase"/>
    <property type="match status" value="1"/>
</dbReference>
<dbReference type="PROSITE" id="PS50109">
    <property type="entry name" value="HIS_KIN"/>
    <property type="match status" value="1"/>
</dbReference>
<keyword evidence="3 8" id="KW-0597">Phosphoprotein</keyword>
<evidence type="ECO:0000259" key="9">
    <source>
        <dbReference type="PROSITE" id="PS50109"/>
    </source>
</evidence>
<comment type="function">
    <text evidence="7">Photoreceptor which exists in two forms that are reversibly interconvertible by light: the R form that absorbs maximally in the red region of the spectrum and the FR form that absorbs maximally in the far-red region.</text>
</comment>
<dbReference type="PANTHER" id="PTHR43711">
    <property type="entry name" value="TWO-COMPONENT HISTIDINE KINASE"/>
    <property type="match status" value="1"/>
</dbReference>
<accession>A0A8S9T8H3</accession>
<dbReference type="InterPro" id="IPR003594">
    <property type="entry name" value="HATPase_dom"/>
</dbReference>
<dbReference type="PROSITE" id="PS50110">
    <property type="entry name" value="RESPONSE_REGULATORY"/>
    <property type="match status" value="1"/>
</dbReference>
<dbReference type="RefSeq" id="WP_050046813.1">
    <property type="nucleotide sequence ID" value="NZ_JHEG04000001.1"/>
</dbReference>
<dbReference type="InterPro" id="IPR005467">
    <property type="entry name" value="His_kinase_dom"/>
</dbReference>
<protein>
    <recommendedName>
        <fullName evidence="2">histidine kinase</fullName>
        <ecNumber evidence="2">2.7.13.3</ecNumber>
    </recommendedName>
</protein>
<dbReference type="SMART" id="SM00387">
    <property type="entry name" value="HATPase_c"/>
    <property type="match status" value="1"/>
</dbReference>
<evidence type="ECO:0000256" key="8">
    <source>
        <dbReference type="PROSITE-ProRule" id="PRU00169"/>
    </source>
</evidence>
<dbReference type="PANTHER" id="PTHR43711:SF26">
    <property type="entry name" value="SENSOR HISTIDINE KINASE RCSC"/>
    <property type="match status" value="1"/>
</dbReference>
<evidence type="ECO:0000256" key="7">
    <source>
        <dbReference type="ARBA" id="ARBA00055745"/>
    </source>
</evidence>
<dbReference type="Gene3D" id="3.40.50.2300">
    <property type="match status" value="1"/>
</dbReference>
<reference evidence="11" key="2">
    <citation type="submission" date="2019-11" db="EMBL/GenBank/DDBJ databases">
        <title>Improved Assembly of Tolypothrix boutellei genome.</title>
        <authorList>
            <person name="Sarangi A.N."/>
            <person name="Mukherjee M."/>
            <person name="Ghosh S."/>
            <person name="Singh D."/>
            <person name="Das A."/>
            <person name="Kant S."/>
            <person name="Prusty A."/>
            <person name="Tripathy S."/>
        </authorList>
    </citation>
    <scope>NUCLEOTIDE SEQUENCE</scope>
    <source>
        <strain evidence="11">VB521301</strain>
    </source>
</reference>
<name>A0A8S9T8H3_9CYAN</name>
<dbReference type="Gene3D" id="1.10.287.130">
    <property type="match status" value="1"/>
</dbReference>
<evidence type="ECO:0000256" key="2">
    <source>
        <dbReference type="ARBA" id="ARBA00012438"/>
    </source>
</evidence>
<evidence type="ECO:0000313" key="12">
    <source>
        <dbReference type="Proteomes" id="UP000029738"/>
    </source>
</evidence>
<evidence type="ECO:0000256" key="4">
    <source>
        <dbReference type="ARBA" id="ARBA00022679"/>
    </source>
</evidence>
<dbReference type="EMBL" id="JHEG04000001">
    <property type="protein sequence ID" value="KAF3888705.1"/>
    <property type="molecule type" value="Genomic_DNA"/>
</dbReference>
<dbReference type="CDD" id="cd17534">
    <property type="entry name" value="REC_DC-like"/>
    <property type="match status" value="1"/>
</dbReference>
<evidence type="ECO:0000256" key="6">
    <source>
        <dbReference type="ARBA" id="ARBA00023012"/>
    </source>
</evidence>
<feature type="domain" description="Histidine kinase" evidence="9">
    <location>
        <begin position="153"/>
        <end position="371"/>
    </location>
</feature>
<dbReference type="OrthoDB" id="517825at2"/>
<dbReference type="SMART" id="SM00388">
    <property type="entry name" value="HisKA"/>
    <property type="match status" value="1"/>
</dbReference>
<keyword evidence="5 11" id="KW-0418">Kinase</keyword>
<dbReference type="InterPro" id="IPR011006">
    <property type="entry name" value="CheY-like_superfamily"/>
</dbReference>
<dbReference type="FunFam" id="3.30.565.10:FF:000006">
    <property type="entry name" value="Sensor histidine kinase WalK"/>
    <property type="match status" value="1"/>
</dbReference>
<feature type="modified residue" description="4-aspartylphosphate" evidence="8">
    <location>
        <position position="59"/>
    </location>
</feature>
<dbReference type="Gene3D" id="3.30.565.10">
    <property type="entry name" value="Histidine kinase-like ATPase, C-terminal domain"/>
    <property type="match status" value="1"/>
</dbReference>
<comment type="catalytic activity">
    <reaction evidence="1">
        <text>ATP + protein L-histidine = ADP + protein N-phospho-L-histidine.</text>
        <dbReference type="EC" id="2.7.13.3"/>
    </reaction>
</comment>
<dbReference type="SUPFAM" id="SSF47384">
    <property type="entry name" value="Homodimeric domain of signal transducing histidine kinase"/>
    <property type="match status" value="1"/>
</dbReference>
<dbReference type="InterPro" id="IPR036890">
    <property type="entry name" value="HATPase_C_sf"/>
</dbReference>
<sequence>MSQPSSPVNILIVEDEWIIALDIKRHLSKLGYGVAGTANCAEKALELVAKTQPDLVLMDIYLQGETTGIETSELIRQQFHLPIVFLTAHADEATLTEAIATRPQGYVVKPFEEQDLSVAIQVALANHRAERGVQQALEQEKQLNELKSQFVSIVSHEFRNPLSSILLTLELLEQTALTPEKRAAHIQRAKNTIHQMSQLITDVLVVGEVERGQFQCESAPIDIIEFCSNLVEELQSLPKTKHDLVITVRGCNETEHPFYELDPKLLHHILSNLLENAIKYSPAGSKIIFDLQCELDFVQFQIQDRGIGLTKADREKLFTPFHRGSNVGKIRGTGLGLSIVKKCVDAHGGKIGVVSELSTGSIFTVTLYSKQSFNFSHIPHSNN</sequence>
<evidence type="ECO:0000259" key="10">
    <source>
        <dbReference type="PROSITE" id="PS50110"/>
    </source>
</evidence>
<organism evidence="11 12">
    <name type="scientific">Tolypothrix bouteillei VB521301</name>
    <dbReference type="NCBI Taxonomy" id="1479485"/>
    <lineage>
        <taxon>Bacteria</taxon>
        <taxon>Bacillati</taxon>
        <taxon>Cyanobacteriota</taxon>
        <taxon>Cyanophyceae</taxon>
        <taxon>Nostocales</taxon>
        <taxon>Tolypothrichaceae</taxon>
        <taxon>Tolypothrix</taxon>
    </lineage>
</organism>
<dbReference type="PRINTS" id="PR00344">
    <property type="entry name" value="BCTRLSENSOR"/>
</dbReference>
<dbReference type="AlphaFoldDB" id="A0A8S9T8H3"/>
<dbReference type="InterPro" id="IPR004358">
    <property type="entry name" value="Sig_transdc_His_kin-like_C"/>
</dbReference>
<feature type="domain" description="Response regulatory" evidence="10">
    <location>
        <begin position="9"/>
        <end position="124"/>
    </location>
</feature>
<evidence type="ECO:0000256" key="1">
    <source>
        <dbReference type="ARBA" id="ARBA00000085"/>
    </source>
</evidence>
<dbReference type="CDD" id="cd00082">
    <property type="entry name" value="HisKA"/>
    <property type="match status" value="1"/>
</dbReference>
<dbReference type="SMART" id="SM00448">
    <property type="entry name" value="REC"/>
    <property type="match status" value="1"/>
</dbReference>
<proteinExistence type="predicted"/>
<dbReference type="InterPro" id="IPR050736">
    <property type="entry name" value="Sensor_HK_Regulatory"/>
</dbReference>
<dbReference type="Pfam" id="PF00512">
    <property type="entry name" value="HisKA"/>
    <property type="match status" value="1"/>
</dbReference>
<dbReference type="SUPFAM" id="SSF52172">
    <property type="entry name" value="CheY-like"/>
    <property type="match status" value="1"/>
</dbReference>
<keyword evidence="12" id="KW-1185">Reference proteome</keyword>
<dbReference type="EC" id="2.7.13.3" evidence="2"/>
<keyword evidence="6" id="KW-0902">Two-component regulatory system</keyword>
<dbReference type="InterPro" id="IPR001789">
    <property type="entry name" value="Sig_transdc_resp-reg_receiver"/>
</dbReference>
<dbReference type="SUPFAM" id="SSF55874">
    <property type="entry name" value="ATPase domain of HSP90 chaperone/DNA topoisomerase II/histidine kinase"/>
    <property type="match status" value="1"/>
</dbReference>
<dbReference type="Pfam" id="PF02518">
    <property type="entry name" value="HATPase_c"/>
    <property type="match status" value="1"/>
</dbReference>
<dbReference type="Pfam" id="PF00072">
    <property type="entry name" value="Response_reg"/>
    <property type="match status" value="1"/>
</dbReference>
<reference evidence="11" key="1">
    <citation type="journal article" date="2015" name="Genome Announc.">
        <title>Draft Genome Sequence of Tolypothrix boutellei Strain VB521301.</title>
        <authorList>
            <person name="Chandrababunaidu M.M."/>
            <person name="Singh D."/>
            <person name="Sen D."/>
            <person name="Bhan S."/>
            <person name="Das S."/>
            <person name="Gupta A."/>
            <person name="Adhikary S.P."/>
            <person name="Tripathy S."/>
        </authorList>
    </citation>
    <scope>NUCLEOTIDE SEQUENCE</scope>
    <source>
        <strain evidence="11">VB521301</strain>
    </source>
</reference>
<dbReference type="GO" id="GO:0000155">
    <property type="term" value="F:phosphorelay sensor kinase activity"/>
    <property type="evidence" value="ECO:0007669"/>
    <property type="project" value="InterPro"/>
</dbReference>
<evidence type="ECO:0000256" key="3">
    <source>
        <dbReference type="ARBA" id="ARBA00022553"/>
    </source>
</evidence>
<evidence type="ECO:0000256" key="5">
    <source>
        <dbReference type="ARBA" id="ARBA00022777"/>
    </source>
</evidence>
<dbReference type="InterPro" id="IPR003661">
    <property type="entry name" value="HisK_dim/P_dom"/>
</dbReference>